<accession>A0A178A893</accession>
<dbReference type="AlphaFoldDB" id="A0A178A893"/>
<proteinExistence type="predicted"/>
<gene>
    <name evidence="1" type="ORF">ABB05_02795</name>
</gene>
<dbReference type="STRING" id="217031.ABB05_02795"/>
<protein>
    <submittedName>
        <fullName evidence="1">Uncharacterized protein</fullName>
    </submittedName>
</protein>
<dbReference type="EMBL" id="LDJR01000014">
    <property type="protein sequence ID" value="OAK75288.1"/>
    <property type="molecule type" value="Genomic_DNA"/>
</dbReference>
<sequence length="74" mass="8937">MLPLNRFFLLLYTNFLFFTVLKEHTFVYNKYESMFLVLLGHILFLKTKNCKDYFIQFHPTLQESQNCFLEGEGT</sequence>
<name>A0A178A893_9BACI</name>
<reference evidence="1 2" key="1">
    <citation type="submission" date="2015-05" db="EMBL/GenBank/DDBJ databases">
        <title>Comparison of genome.</title>
        <authorList>
            <person name="Zheng Z."/>
            <person name="Sun M."/>
        </authorList>
    </citation>
    <scope>NUCLEOTIDE SEQUENCE [LARGE SCALE GENOMIC DNA]</scope>
    <source>
        <strain evidence="1 2">G25-74</strain>
    </source>
</reference>
<evidence type="ECO:0000313" key="2">
    <source>
        <dbReference type="Proteomes" id="UP000077881"/>
    </source>
</evidence>
<evidence type="ECO:0000313" key="1">
    <source>
        <dbReference type="EMBL" id="OAK75288.1"/>
    </source>
</evidence>
<organism evidence="1 2">
    <name type="scientific">Lederbergia galactosidilytica</name>
    <dbReference type="NCBI Taxonomy" id="217031"/>
    <lineage>
        <taxon>Bacteria</taxon>
        <taxon>Bacillati</taxon>
        <taxon>Bacillota</taxon>
        <taxon>Bacilli</taxon>
        <taxon>Bacillales</taxon>
        <taxon>Bacillaceae</taxon>
        <taxon>Lederbergia</taxon>
    </lineage>
</organism>
<dbReference type="PATRIC" id="fig|217031.6.peg.608"/>
<comment type="caution">
    <text evidence="1">The sequence shown here is derived from an EMBL/GenBank/DDBJ whole genome shotgun (WGS) entry which is preliminary data.</text>
</comment>
<dbReference type="Proteomes" id="UP000077881">
    <property type="component" value="Unassembled WGS sequence"/>
</dbReference>
<keyword evidence="2" id="KW-1185">Reference proteome</keyword>